<name>A0A5B7I4P7_PORTR</name>
<feature type="region of interest" description="Disordered" evidence="1">
    <location>
        <begin position="1"/>
        <end position="36"/>
    </location>
</feature>
<keyword evidence="3" id="KW-1185">Reference proteome</keyword>
<evidence type="ECO:0000313" key="3">
    <source>
        <dbReference type="Proteomes" id="UP000324222"/>
    </source>
</evidence>
<gene>
    <name evidence="2" type="ORF">E2C01_071539</name>
</gene>
<dbReference type="AlphaFoldDB" id="A0A5B7I4P7"/>
<reference evidence="2 3" key="1">
    <citation type="submission" date="2019-05" db="EMBL/GenBank/DDBJ databases">
        <title>Another draft genome of Portunus trituberculatus and its Hox gene families provides insights of decapod evolution.</title>
        <authorList>
            <person name="Jeong J.-H."/>
            <person name="Song I."/>
            <person name="Kim S."/>
            <person name="Choi T."/>
            <person name="Kim D."/>
            <person name="Ryu S."/>
            <person name="Kim W."/>
        </authorList>
    </citation>
    <scope>NUCLEOTIDE SEQUENCE [LARGE SCALE GENOMIC DNA]</scope>
    <source>
        <tissue evidence="2">Muscle</tissue>
    </source>
</reference>
<dbReference type="EMBL" id="VSRR010044982">
    <property type="protein sequence ID" value="MPC77095.1"/>
    <property type="molecule type" value="Genomic_DNA"/>
</dbReference>
<dbReference type="Proteomes" id="UP000324222">
    <property type="component" value="Unassembled WGS sequence"/>
</dbReference>
<organism evidence="2 3">
    <name type="scientific">Portunus trituberculatus</name>
    <name type="common">Swimming crab</name>
    <name type="synonym">Neptunus trituberculatus</name>
    <dbReference type="NCBI Taxonomy" id="210409"/>
    <lineage>
        <taxon>Eukaryota</taxon>
        <taxon>Metazoa</taxon>
        <taxon>Ecdysozoa</taxon>
        <taxon>Arthropoda</taxon>
        <taxon>Crustacea</taxon>
        <taxon>Multicrustacea</taxon>
        <taxon>Malacostraca</taxon>
        <taxon>Eumalacostraca</taxon>
        <taxon>Eucarida</taxon>
        <taxon>Decapoda</taxon>
        <taxon>Pleocyemata</taxon>
        <taxon>Brachyura</taxon>
        <taxon>Eubrachyura</taxon>
        <taxon>Portunoidea</taxon>
        <taxon>Portunidae</taxon>
        <taxon>Portuninae</taxon>
        <taxon>Portunus</taxon>
    </lineage>
</organism>
<comment type="caution">
    <text evidence="2">The sequence shown here is derived from an EMBL/GenBank/DDBJ whole genome shotgun (WGS) entry which is preliminary data.</text>
</comment>
<accession>A0A5B7I4P7</accession>
<sequence>MAEGVGQDKVQKLRGAADGAGWLATPPPSSSGPERRALRHNRTTITCGYLKLTRSKNNLTGMECTRNKRGHYDNPVEPPVESMWNPCIWDTFRSQSHAGKVRSDNFSWWGV</sequence>
<protein>
    <submittedName>
        <fullName evidence="2">Uncharacterized protein</fullName>
    </submittedName>
</protein>
<proteinExistence type="predicted"/>
<evidence type="ECO:0000256" key="1">
    <source>
        <dbReference type="SAM" id="MobiDB-lite"/>
    </source>
</evidence>
<evidence type="ECO:0000313" key="2">
    <source>
        <dbReference type="EMBL" id="MPC77095.1"/>
    </source>
</evidence>